<dbReference type="PANTHER" id="PTHR40260">
    <property type="entry name" value="BLR8190 PROTEIN"/>
    <property type="match status" value="1"/>
</dbReference>
<dbReference type="Proteomes" id="UP001143328">
    <property type="component" value="Unassembled WGS sequence"/>
</dbReference>
<reference evidence="2" key="1">
    <citation type="journal article" date="2014" name="Int. J. Syst. Evol. Microbiol.">
        <title>Complete genome sequence of Corynebacterium casei LMG S-19264T (=DSM 44701T), isolated from a smear-ripened cheese.</title>
        <authorList>
            <consortium name="US DOE Joint Genome Institute (JGI-PGF)"/>
            <person name="Walter F."/>
            <person name="Albersmeier A."/>
            <person name="Kalinowski J."/>
            <person name="Ruckert C."/>
        </authorList>
    </citation>
    <scope>NUCLEOTIDE SEQUENCE</scope>
    <source>
        <strain evidence="2">VKM B-2935</strain>
    </source>
</reference>
<organism evidence="2 3">
    <name type="scientific">Pseudomonas turukhanskensis</name>
    <dbReference type="NCBI Taxonomy" id="1806536"/>
    <lineage>
        <taxon>Bacteria</taxon>
        <taxon>Pseudomonadati</taxon>
        <taxon>Pseudomonadota</taxon>
        <taxon>Gammaproteobacteria</taxon>
        <taxon>Pseudomonadales</taxon>
        <taxon>Pseudomonadaceae</taxon>
        <taxon>Pseudomonas</taxon>
    </lineage>
</organism>
<dbReference type="SUPFAM" id="SSF54909">
    <property type="entry name" value="Dimeric alpha+beta barrel"/>
    <property type="match status" value="1"/>
</dbReference>
<evidence type="ECO:0000259" key="1">
    <source>
        <dbReference type="Pfam" id="PF07110"/>
    </source>
</evidence>
<dbReference type="InterPro" id="IPR011008">
    <property type="entry name" value="Dimeric_a/b-barrel"/>
</dbReference>
<dbReference type="Gene3D" id="3.30.70.100">
    <property type="match status" value="1"/>
</dbReference>
<reference evidence="2" key="2">
    <citation type="submission" date="2023-01" db="EMBL/GenBank/DDBJ databases">
        <authorList>
            <person name="Sun Q."/>
            <person name="Evtushenko L."/>
        </authorList>
    </citation>
    <scope>NUCLEOTIDE SEQUENCE</scope>
    <source>
        <strain evidence="2">VKM B-2935</strain>
    </source>
</reference>
<dbReference type="InterPro" id="IPR009799">
    <property type="entry name" value="EthD_dom"/>
</dbReference>
<dbReference type="Pfam" id="PF07110">
    <property type="entry name" value="EthD"/>
    <property type="match status" value="1"/>
</dbReference>
<gene>
    <name evidence="2" type="ORF">GCM10017655_51720</name>
</gene>
<evidence type="ECO:0000313" key="2">
    <source>
        <dbReference type="EMBL" id="GLK92107.1"/>
    </source>
</evidence>
<dbReference type="AlphaFoldDB" id="A0A9W6KAR6"/>
<dbReference type="PANTHER" id="PTHR40260:SF2">
    <property type="entry name" value="BLR8190 PROTEIN"/>
    <property type="match status" value="1"/>
</dbReference>
<sequence length="102" mass="10758">MFKLSVFYPNTPGAKFDMDYYIGTHMPLVQNRVGAVCTGTGADSGLAGGAPGAPAPYIAIGHVYFDNVEAFQAAFAPHAAEIVADIANFTNVEPTMQFSAVR</sequence>
<accession>A0A9W6KAR6</accession>
<keyword evidence="3" id="KW-1185">Reference proteome</keyword>
<proteinExistence type="predicted"/>
<name>A0A9W6KAR6_9PSED</name>
<protein>
    <recommendedName>
        <fullName evidence="1">EthD domain-containing protein</fullName>
    </recommendedName>
</protein>
<dbReference type="GO" id="GO:0016491">
    <property type="term" value="F:oxidoreductase activity"/>
    <property type="evidence" value="ECO:0007669"/>
    <property type="project" value="InterPro"/>
</dbReference>
<dbReference type="EMBL" id="BSFN01000035">
    <property type="protein sequence ID" value="GLK92107.1"/>
    <property type="molecule type" value="Genomic_DNA"/>
</dbReference>
<feature type="domain" description="EthD" evidence="1">
    <location>
        <begin position="18"/>
        <end position="91"/>
    </location>
</feature>
<dbReference type="RefSeq" id="WP_271198391.1">
    <property type="nucleotide sequence ID" value="NZ_BSFN01000035.1"/>
</dbReference>
<dbReference type="NCBIfam" id="TIGR02118">
    <property type="entry name" value="EthD family reductase"/>
    <property type="match status" value="1"/>
</dbReference>
<evidence type="ECO:0000313" key="3">
    <source>
        <dbReference type="Proteomes" id="UP001143328"/>
    </source>
</evidence>
<comment type="caution">
    <text evidence="2">The sequence shown here is derived from an EMBL/GenBank/DDBJ whole genome shotgun (WGS) entry which is preliminary data.</text>
</comment>